<protein>
    <submittedName>
        <fullName evidence="1">Uncharacterized protein</fullName>
    </submittedName>
</protein>
<organism evidence="1 2">
    <name type="scientific">Caballeronia novacaledonica</name>
    <dbReference type="NCBI Taxonomy" id="1544861"/>
    <lineage>
        <taxon>Bacteria</taxon>
        <taxon>Pseudomonadati</taxon>
        <taxon>Pseudomonadota</taxon>
        <taxon>Betaproteobacteria</taxon>
        <taxon>Burkholderiales</taxon>
        <taxon>Burkholderiaceae</taxon>
        <taxon>Caballeronia</taxon>
    </lineage>
</organism>
<name>A0A2U3IEI6_9BURK</name>
<accession>A0A2U3IEI6</accession>
<dbReference type="Proteomes" id="UP000238169">
    <property type="component" value="Unassembled WGS sequence"/>
</dbReference>
<keyword evidence="2" id="KW-1185">Reference proteome</keyword>
<dbReference type="AlphaFoldDB" id="A0A2U3IEI6"/>
<dbReference type="RefSeq" id="WP_106857991.1">
    <property type="nucleotide sequence ID" value="NZ_OGTP01000032.1"/>
</dbReference>
<dbReference type="EMBL" id="OGTP01000032">
    <property type="protein sequence ID" value="SPB18543.1"/>
    <property type="molecule type" value="Genomic_DNA"/>
</dbReference>
<reference evidence="2" key="1">
    <citation type="submission" date="2018-01" db="EMBL/GenBank/DDBJ databases">
        <authorList>
            <person name="Peeters C."/>
        </authorList>
    </citation>
    <scope>NUCLEOTIDE SEQUENCE [LARGE SCALE GENOMIC DNA]</scope>
</reference>
<sequence length="69" mass="8134">MKSVTAQRFDFLRPLPTLGEQVRAEAKRRGGDFARRADHYAALAEREYGRRPLRGEERRIMFDDVFRHG</sequence>
<evidence type="ECO:0000313" key="2">
    <source>
        <dbReference type="Proteomes" id="UP000238169"/>
    </source>
</evidence>
<gene>
    <name evidence="1" type="ORF">NOV72_05743</name>
</gene>
<proteinExistence type="predicted"/>
<evidence type="ECO:0000313" key="1">
    <source>
        <dbReference type="EMBL" id="SPB18543.1"/>
    </source>
</evidence>
<dbReference type="OrthoDB" id="9891006at2"/>